<evidence type="ECO:0000313" key="2">
    <source>
        <dbReference type="EMBL" id="CAD8202542.1"/>
    </source>
</evidence>
<accession>A0A8S1XPU9</accession>
<gene>
    <name evidence="2" type="ORF">POCTA_138.1.T1270129</name>
</gene>
<protein>
    <submittedName>
        <fullName evidence="2">Uncharacterized protein</fullName>
    </submittedName>
</protein>
<dbReference type="EMBL" id="CAJJDP010000127">
    <property type="protein sequence ID" value="CAD8202542.1"/>
    <property type="molecule type" value="Genomic_DNA"/>
</dbReference>
<proteinExistence type="predicted"/>
<keyword evidence="3" id="KW-1185">Reference proteome</keyword>
<evidence type="ECO:0000256" key="1">
    <source>
        <dbReference type="SAM" id="SignalP"/>
    </source>
</evidence>
<keyword evidence="1" id="KW-0732">Signal</keyword>
<dbReference type="Proteomes" id="UP000683925">
    <property type="component" value="Unassembled WGS sequence"/>
</dbReference>
<feature type="signal peptide" evidence="1">
    <location>
        <begin position="1"/>
        <end position="15"/>
    </location>
</feature>
<comment type="caution">
    <text evidence="2">The sequence shown here is derived from an EMBL/GenBank/DDBJ whole genome shotgun (WGS) entry which is preliminary data.</text>
</comment>
<sequence length="34" mass="4080">MISIIFLLRFAQVNCQTFQIKNQKKTIIKKKINQ</sequence>
<feature type="chain" id="PRO_5035776367" evidence="1">
    <location>
        <begin position="16"/>
        <end position="34"/>
    </location>
</feature>
<dbReference type="AlphaFoldDB" id="A0A8S1XPU9"/>
<name>A0A8S1XPU9_PAROT</name>
<evidence type="ECO:0000313" key="3">
    <source>
        <dbReference type="Proteomes" id="UP000683925"/>
    </source>
</evidence>
<organism evidence="2 3">
    <name type="scientific">Paramecium octaurelia</name>
    <dbReference type="NCBI Taxonomy" id="43137"/>
    <lineage>
        <taxon>Eukaryota</taxon>
        <taxon>Sar</taxon>
        <taxon>Alveolata</taxon>
        <taxon>Ciliophora</taxon>
        <taxon>Intramacronucleata</taxon>
        <taxon>Oligohymenophorea</taxon>
        <taxon>Peniculida</taxon>
        <taxon>Parameciidae</taxon>
        <taxon>Paramecium</taxon>
    </lineage>
</organism>
<reference evidence="2" key="1">
    <citation type="submission" date="2021-01" db="EMBL/GenBank/DDBJ databases">
        <authorList>
            <consortium name="Genoscope - CEA"/>
            <person name="William W."/>
        </authorList>
    </citation>
    <scope>NUCLEOTIDE SEQUENCE</scope>
</reference>